<dbReference type="EMBL" id="JAFIUH010000010">
    <property type="protein sequence ID" value="MBN4059650.1"/>
    <property type="molecule type" value="Genomic_DNA"/>
</dbReference>
<gene>
    <name evidence="1" type="ORF">JYT35_00870</name>
</gene>
<reference evidence="1" key="1">
    <citation type="submission" date="2021-02" db="EMBL/GenBank/DDBJ databases">
        <title>Activity-based single-cell genomes from oceanic crustal fluid captures similar information to metagenomic and metatranscriptomic surveys with orders of magnitude less sampling.</title>
        <authorList>
            <person name="D'Angelo T.S."/>
            <person name="Orcutt B.N."/>
        </authorList>
    </citation>
    <scope>NUCLEOTIDE SEQUENCE [LARGE SCALE GENOMIC DNA]</scope>
    <source>
        <strain evidence="1">AH-315-J10</strain>
    </source>
</reference>
<dbReference type="Proteomes" id="UP000724964">
    <property type="component" value="Unassembled WGS sequence"/>
</dbReference>
<evidence type="ECO:0000313" key="1">
    <source>
        <dbReference type="EMBL" id="MBN4059650.1"/>
    </source>
</evidence>
<proteinExistence type="predicted"/>
<accession>A0ABS3AP56</accession>
<protein>
    <submittedName>
        <fullName evidence="1">Integrase</fullName>
    </submittedName>
</protein>
<keyword evidence="2" id="KW-1185">Reference proteome</keyword>
<name>A0ABS3AP56_9ACTN</name>
<feature type="non-terminal residue" evidence="1">
    <location>
        <position position="106"/>
    </location>
</feature>
<organism evidence="1 2">
    <name type="scientific">Acidimicrobium ferrooxidans</name>
    <dbReference type="NCBI Taxonomy" id="53635"/>
    <lineage>
        <taxon>Bacteria</taxon>
        <taxon>Bacillati</taxon>
        <taxon>Actinomycetota</taxon>
        <taxon>Acidimicrobiia</taxon>
        <taxon>Acidimicrobiales</taxon>
        <taxon>Acidimicrobiaceae</taxon>
        <taxon>Acidimicrobium</taxon>
    </lineage>
</organism>
<evidence type="ECO:0000313" key="2">
    <source>
        <dbReference type="Proteomes" id="UP000724964"/>
    </source>
</evidence>
<comment type="caution">
    <text evidence="1">The sequence shown here is derived from an EMBL/GenBank/DDBJ whole genome shotgun (WGS) entry which is preliminary data.</text>
</comment>
<sequence length="106" mass="12251">MLRILYRFLTSMARLAVRSGRSKDLEIIVLRHQLAVLNRQTDRPQLGADDRTLLGAIAQALPRSLRVGWLVTPDTLLRWHRRRVARHWTQPERPSGRPSTAIALRL</sequence>